<evidence type="ECO:0000256" key="6">
    <source>
        <dbReference type="ARBA" id="ARBA00022723"/>
    </source>
</evidence>
<dbReference type="AlphaFoldDB" id="A0A8J7P941"/>
<dbReference type="Gene3D" id="3.40.1210.10">
    <property type="entry name" value="Survival protein SurE-like phosphatase/nucleotidase"/>
    <property type="match status" value="1"/>
</dbReference>
<comment type="cofactor">
    <cofactor evidence="9">
        <name>a divalent metal cation</name>
        <dbReference type="ChEBI" id="CHEBI:60240"/>
    </cofactor>
    <text evidence="9">Binds 1 divalent metal cation per subunit.</text>
</comment>
<dbReference type="EC" id="3.1.3.5" evidence="9"/>
<dbReference type="GO" id="GO:0005737">
    <property type="term" value="C:cytoplasm"/>
    <property type="evidence" value="ECO:0007669"/>
    <property type="project" value="UniProtKB-SubCell"/>
</dbReference>
<feature type="domain" description="Survival protein SurE-like phosphatase/nucleotidase" evidence="10">
    <location>
        <begin position="3"/>
        <end position="195"/>
    </location>
</feature>
<evidence type="ECO:0000256" key="1">
    <source>
        <dbReference type="ARBA" id="ARBA00000815"/>
    </source>
</evidence>
<proteinExistence type="inferred from homology"/>
<dbReference type="NCBIfam" id="NF001492">
    <property type="entry name" value="PRK00346.2-2"/>
    <property type="match status" value="1"/>
</dbReference>
<evidence type="ECO:0000256" key="9">
    <source>
        <dbReference type="HAMAP-Rule" id="MF_00060"/>
    </source>
</evidence>
<comment type="catalytic activity">
    <reaction evidence="1 9">
        <text>a ribonucleoside 5'-phosphate + H2O = a ribonucleoside + phosphate</text>
        <dbReference type="Rhea" id="RHEA:12484"/>
        <dbReference type="ChEBI" id="CHEBI:15377"/>
        <dbReference type="ChEBI" id="CHEBI:18254"/>
        <dbReference type="ChEBI" id="CHEBI:43474"/>
        <dbReference type="ChEBI" id="CHEBI:58043"/>
        <dbReference type="EC" id="3.1.3.5"/>
    </reaction>
</comment>
<evidence type="ECO:0000313" key="12">
    <source>
        <dbReference type="Proteomes" id="UP000664277"/>
    </source>
</evidence>
<comment type="caution">
    <text evidence="11">The sequence shown here is derived from an EMBL/GenBank/DDBJ whole genome shotgun (WGS) entry which is preliminary data.</text>
</comment>
<keyword evidence="5 9" id="KW-0963">Cytoplasm</keyword>
<evidence type="ECO:0000313" key="11">
    <source>
        <dbReference type="EMBL" id="MBN8662564.1"/>
    </source>
</evidence>
<evidence type="ECO:0000256" key="7">
    <source>
        <dbReference type="ARBA" id="ARBA00022741"/>
    </source>
</evidence>
<dbReference type="InterPro" id="IPR030048">
    <property type="entry name" value="SurE"/>
</dbReference>
<dbReference type="NCBIfam" id="TIGR00087">
    <property type="entry name" value="surE"/>
    <property type="match status" value="1"/>
</dbReference>
<feature type="binding site" evidence="9">
    <location>
        <position position="9"/>
    </location>
    <ligand>
        <name>a divalent metal cation</name>
        <dbReference type="ChEBI" id="CHEBI:60240"/>
    </ligand>
</feature>
<dbReference type="InterPro" id="IPR002828">
    <property type="entry name" value="SurE-like_Pase/nucleotidase"/>
</dbReference>
<feature type="binding site" evidence="9">
    <location>
        <position position="41"/>
    </location>
    <ligand>
        <name>a divalent metal cation</name>
        <dbReference type="ChEBI" id="CHEBI:60240"/>
    </ligand>
</feature>
<keyword evidence="6 9" id="KW-0479">Metal-binding</keyword>
<comment type="similarity">
    <text evidence="4 9">Belongs to the SurE nucleotidase family.</text>
</comment>
<dbReference type="EMBL" id="JAFLCK010000043">
    <property type="protein sequence ID" value="MBN8662564.1"/>
    <property type="molecule type" value="Genomic_DNA"/>
</dbReference>
<name>A0A8J7P941_9BACT</name>
<comment type="subcellular location">
    <subcellularLocation>
        <location evidence="3 9">Cytoplasm</location>
    </subcellularLocation>
</comment>
<evidence type="ECO:0000256" key="8">
    <source>
        <dbReference type="ARBA" id="ARBA00022801"/>
    </source>
</evidence>
<feature type="binding site" evidence="9">
    <location>
        <position position="103"/>
    </location>
    <ligand>
        <name>a divalent metal cation</name>
        <dbReference type="ChEBI" id="CHEBI:60240"/>
    </ligand>
</feature>
<dbReference type="GO" id="GO:0008253">
    <property type="term" value="F:5'-nucleotidase activity"/>
    <property type="evidence" value="ECO:0007669"/>
    <property type="project" value="UniProtKB-UniRule"/>
</dbReference>
<sequence>MRILLSNDDGIHAPGLAVLAAHLANDSRHEVYVCAPDRQRSATGHSLTLHKPLRVQHEESAFDFQENAVKGAWSTTGTPADCVKLAVCELMPTPPDVVVSGINSGPNLGSDLLYSGTVAAAMEAAFMDIPAIAVSAKQDKRFVYETAAHYIGELLGKLKDAPRTARGLININVPALKKDEVKGAKLAELGLRLYKDSFDKRSDPNGRDYYWLSGHAIEDSESTSSDVYAVNQGYISVTPVVFNMTDFALFDKLAQWI</sequence>
<accession>A0A8J7P941</accession>
<comment type="function">
    <text evidence="9">Nucleotidase that shows phosphatase activity on nucleoside 5'-monophosphates.</text>
</comment>
<dbReference type="PANTHER" id="PTHR30457:SF12">
    <property type="entry name" value="5'_3'-NUCLEOTIDASE SURE"/>
    <property type="match status" value="1"/>
</dbReference>
<dbReference type="SUPFAM" id="SSF64167">
    <property type="entry name" value="SurE-like"/>
    <property type="match status" value="1"/>
</dbReference>
<dbReference type="PANTHER" id="PTHR30457">
    <property type="entry name" value="5'-NUCLEOTIDASE SURE"/>
    <property type="match status" value="1"/>
</dbReference>
<dbReference type="FunFam" id="3.40.1210.10:FF:000001">
    <property type="entry name" value="5'/3'-nucleotidase SurE"/>
    <property type="match status" value="1"/>
</dbReference>
<dbReference type="GO" id="GO:0046872">
    <property type="term" value="F:metal ion binding"/>
    <property type="evidence" value="ECO:0007669"/>
    <property type="project" value="UniProtKB-UniRule"/>
</dbReference>
<dbReference type="InterPro" id="IPR036523">
    <property type="entry name" value="SurE-like_sf"/>
</dbReference>
<organism evidence="11 12">
    <name type="scientific">Candidatus Obscuribacter phosphatis</name>
    <dbReference type="NCBI Taxonomy" id="1906157"/>
    <lineage>
        <taxon>Bacteria</taxon>
        <taxon>Bacillati</taxon>
        <taxon>Candidatus Melainabacteria</taxon>
        <taxon>Candidatus Obscuribacterales</taxon>
        <taxon>Candidatus Obscuribacteraceae</taxon>
        <taxon>Candidatus Obscuribacter</taxon>
    </lineage>
</organism>
<evidence type="ECO:0000256" key="5">
    <source>
        <dbReference type="ARBA" id="ARBA00022490"/>
    </source>
</evidence>
<gene>
    <name evidence="9 11" type="primary">surE</name>
    <name evidence="11" type="ORF">J0M35_19505</name>
</gene>
<feature type="binding site" evidence="9">
    <location>
        <position position="8"/>
    </location>
    <ligand>
        <name>a divalent metal cation</name>
        <dbReference type="ChEBI" id="CHEBI:60240"/>
    </ligand>
</feature>
<evidence type="ECO:0000256" key="3">
    <source>
        <dbReference type="ARBA" id="ARBA00004496"/>
    </source>
</evidence>
<dbReference type="Proteomes" id="UP000664277">
    <property type="component" value="Unassembled WGS sequence"/>
</dbReference>
<dbReference type="GO" id="GO:0008254">
    <property type="term" value="F:3'-nucleotidase activity"/>
    <property type="evidence" value="ECO:0007669"/>
    <property type="project" value="TreeGrafter"/>
</dbReference>
<evidence type="ECO:0000259" key="10">
    <source>
        <dbReference type="Pfam" id="PF01975"/>
    </source>
</evidence>
<keyword evidence="7 9" id="KW-0547">Nucleotide-binding</keyword>
<keyword evidence="8 9" id="KW-0378">Hydrolase</keyword>
<dbReference type="GO" id="GO:0000166">
    <property type="term" value="F:nucleotide binding"/>
    <property type="evidence" value="ECO:0007669"/>
    <property type="project" value="UniProtKB-KW"/>
</dbReference>
<dbReference type="GO" id="GO:0004309">
    <property type="term" value="F:exopolyphosphatase activity"/>
    <property type="evidence" value="ECO:0007669"/>
    <property type="project" value="TreeGrafter"/>
</dbReference>
<dbReference type="Pfam" id="PF01975">
    <property type="entry name" value="SurE"/>
    <property type="match status" value="1"/>
</dbReference>
<reference evidence="11" key="1">
    <citation type="submission" date="2021-02" db="EMBL/GenBank/DDBJ databases">
        <title>Genome-Resolved Metagenomics of a Microbial Community Performing Photosynthetic Biological Nutrient Removal.</title>
        <authorList>
            <person name="Mcdaniel E.A."/>
        </authorList>
    </citation>
    <scope>NUCLEOTIDE SEQUENCE</scope>
    <source>
        <strain evidence="11">UWPOB_OBS1</strain>
    </source>
</reference>
<evidence type="ECO:0000256" key="2">
    <source>
        <dbReference type="ARBA" id="ARBA00001946"/>
    </source>
</evidence>
<dbReference type="HAMAP" id="MF_00060">
    <property type="entry name" value="SurE"/>
    <property type="match status" value="1"/>
</dbReference>
<evidence type="ECO:0000256" key="4">
    <source>
        <dbReference type="ARBA" id="ARBA00011062"/>
    </source>
</evidence>
<comment type="cofactor">
    <cofactor evidence="2">
        <name>Mg(2+)</name>
        <dbReference type="ChEBI" id="CHEBI:18420"/>
    </cofactor>
</comment>
<dbReference type="NCBIfam" id="NF001490">
    <property type="entry name" value="PRK00346.1-4"/>
    <property type="match status" value="1"/>
</dbReference>
<protein>
    <recommendedName>
        <fullName evidence="9">5'-nucleotidase SurE</fullName>
        <ecNumber evidence="9">3.1.3.5</ecNumber>
    </recommendedName>
    <alternativeName>
        <fullName evidence="9">Nucleoside 5'-monophosphate phosphohydrolase</fullName>
    </alternativeName>
</protein>